<proteinExistence type="predicted"/>
<gene>
    <name evidence="1" type="ORF">PsorP6_005211</name>
</gene>
<evidence type="ECO:0000313" key="1">
    <source>
        <dbReference type="EMBL" id="KAI9912414.1"/>
    </source>
</evidence>
<keyword evidence="2" id="KW-1185">Reference proteome</keyword>
<name>A0ACC0W105_9STRA</name>
<dbReference type="Proteomes" id="UP001163321">
    <property type="component" value="Chromosome 4"/>
</dbReference>
<protein>
    <submittedName>
        <fullName evidence="1">Uncharacterized protein</fullName>
    </submittedName>
</protein>
<reference evidence="1 2" key="1">
    <citation type="journal article" date="2022" name="bioRxiv">
        <title>The genome of the oomycete Peronosclerospora sorghi, a cosmopolitan pathogen of maize and sorghum, is inflated with dispersed pseudogenes.</title>
        <authorList>
            <person name="Fletcher K."/>
            <person name="Martin F."/>
            <person name="Isakeit T."/>
            <person name="Cavanaugh K."/>
            <person name="Magill C."/>
            <person name="Michelmore R."/>
        </authorList>
    </citation>
    <scope>NUCLEOTIDE SEQUENCE [LARGE SCALE GENOMIC DNA]</scope>
    <source>
        <strain evidence="1">P6</strain>
    </source>
</reference>
<comment type="caution">
    <text evidence="1">The sequence shown here is derived from an EMBL/GenBank/DDBJ whole genome shotgun (WGS) entry which is preliminary data.</text>
</comment>
<organism evidence="1 2">
    <name type="scientific">Peronosclerospora sorghi</name>
    <dbReference type="NCBI Taxonomy" id="230839"/>
    <lineage>
        <taxon>Eukaryota</taxon>
        <taxon>Sar</taxon>
        <taxon>Stramenopiles</taxon>
        <taxon>Oomycota</taxon>
        <taxon>Peronosporomycetes</taxon>
        <taxon>Peronosporales</taxon>
        <taxon>Peronosporaceae</taxon>
        <taxon>Peronosclerospora</taxon>
    </lineage>
</organism>
<accession>A0ACC0W105</accession>
<dbReference type="EMBL" id="CM047583">
    <property type="protein sequence ID" value="KAI9912414.1"/>
    <property type="molecule type" value="Genomic_DNA"/>
</dbReference>
<evidence type="ECO:0000313" key="2">
    <source>
        <dbReference type="Proteomes" id="UP001163321"/>
    </source>
</evidence>
<sequence length="143" mass="15307">MNYGVDLNDPTVDNDDRAVGAGAQDTGTGVYTNTDDGANNDSASDVNGSVDRDSHASEPPHDSPATAEEGDQVSTEEVNNSVLSGMMPAWHRATGLRSKVSLVVMESPSCTTVSRQEKINSRMQVNPPLVCVARFVVLWIWIT</sequence>